<accession>A0A6C2YVU4</accession>
<keyword evidence="4" id="KW-0804">Transcription</keyword>
<dbReference type="RefSeq" id="WP_162660554.1">
    <property type="nucleotide sequence ID" value="NZ_LR593887.1"/>
</dbReference>
<comment type="similarity">
    <text evidence="1">Belongs to the sigma-70 factor family. ECF subfamily.</text>
</comment>
<dbReference type="InParanoid" id="A0A6C2YVU4"/>
<evidence type="ECO:0000259" key="6">
    <source>
        <dbReference type="Pfam" id="PF08281"/>
    </source>
</evidence>
<dbReference type="InterPro" id="IPR013249">
    <property type="entry name" value="RNA_pol_sigma70_r4_t2"/>
</dbReference>
<dbReference type="InterPro" id="IPR013325">
    <property type="entry name" value="RNA_pol_sigma_r2"/>
</dbReference>
<dbReference type="GO" id="GO:0003677">
    <property type="term" value="F:DNA binding"/>
    <property type="evidence" value="ECO:0007669"/>
    <property type="project" value="InterPro"/>
</dbReference>
<gene>
    <name evidence="7" type="ORF">GMBLW1_37060</name>
</gene>
<dbReference type="SUPFAM" id="SSF88659">
    <property type="entry name" value="Sigma3 and sigma4 domains of RNA polymerase sigma factors"/>
    <property type="match status" value="1"/>
</dbReference>
<evidence type="ECO:0000313" key="7">
    <source>
        <dbReference type="EMBL" id="VIP05487.1"/>
    </source>
</evidence>
<dbReference type="EMBL" id="LR593887">
    <property type="protein sequence ID" value="VTS08330.1"/>
    <property type="molecule type" value="Genomic_DNA"/>
</dbReference>
<feature type="domain" description="RNA polymerase sigma factor 70 region 4 type 2" evidence="6">
    <location>
        <begin position="105"/>
        <end position="156"/>
    </location>
</feature>
<reference evidence="7" key="1">
    <citation type="submission" date="2019-04" db="EMBL/GenBank/DDBJ databases">
        <authorList>
            <consortium name="Science for Life Laboratories"/>
        </authorList>
    </citation>
    <scope>NUCLEOTIDE SEQUENCE</scope>
    <source>
        <strain evidence="7">MBLW1</strain>
    </source>
</reference>
<keyword evidence="2" id="KW-0805">Transcription regulation</keyword>
<evidence type="ECO:0000313" key="8">
    <source>
        <dbReference type="Proteomes" id="UP000464378"/>
    </source>
</evidence>
<dbReference type="InterPro" id="IPR036388">
    <property type="entry name" value="WH-like_DNA-bd_sf"/>
</dbReference>
<dbReference type="EMBL" id="LR586016">
    <property type="protein sequence ID" value="VIP05487.1"/>
    <property type="molecule type" value="Genomic_DNA"/>
</dbReference>
<evidence type="ECO:0000259" key="5">
    <source>
        <dbReference type="Pfam" id="PF04542"/>
    </source>
</evidence>
<dbReference type="Gene3D" id="1.10.10.10">
    <property type="entry name" value="Winged helix-like DNA-binding domain superfamily/Winged helix DNA-binding domain"/>
    <property type="match status" value="1"/>
</dbReference>
<dbReference type="InterPro" id="IPR014284">
    <property type="entry name" value="RNA_pol_sigma-70_dom"/>
</dbReference>
<name>A0A6C2YVU4_9BACT</name>
<dbReference type="NCBIfam" id="TIGR02937">
    <property type="entry name" value="sigma70-ECF"/>
    <property type="match status" value="1"/>
</dbReference>
<dbReference type="PANTHER" id="PTHR43133:SF25">
    <property type="entry name" value="RNA POLYMERASE SIGMA FACTOR RFAY-RELATED"/>
    <property type="match status" value="1"/>
</dbReference>
<evidence type="ECO:0000256" key="1">
    <source>
        <dbReference type="ARBA" id="ARBA00010641"/>
    </source>
</evidence>
<dbReference type="Gene3D" id="1.10.1740.10">
    <property type="match status" value="1"/>
</dbReference>
<sequence>MEASDGKADLLEWVTSHYAALYRYGYRLSGSAADAEDLVQETFCKVQEHQGQLRDPKRIRNWLFRILRNAYLHRYRAEQLHPAISLDQVEDLAISGESDLAEQRAELQHALNDLAEEWRTPLILYYFEDFSYRDIAEQMDLPIGTVMSRLARAKAYLRQRLTGSHSPASESLPASE</sequence>
<evidence type="ECO:0000256" key="2">
    <source>
        <dbReference type="ARBA" id="ARBA00023015"/>
    </source>
</evidence>
<dbReference type="CDD" id="cd06171">
    <property type="entry name" value="Sigma70_r4"/>
    <property type="match status" value="1"/>
</dbReference>
<organism evidence="7">
    <name type="scientific">Tuwongella immobilis</name>
    <dbReference type="NCBI Taxonomy" id="692036"/>
    <lineage>
        <taxon>Bacteria</taxon>
        <taxon>Pseudomonadati</taxon>
        <taxon>Planctomycetota</taxon>
        <taxon>Planctomycetia</taxon>
        <taxon>Gemmatales</taxon>
        <taxon>Gemmataceae</taxon>
        <taxon>Tuwongella</taxon>
    </lineage>
</organism>
<dbReference type="PANTHER" id="PTHR43133">
    <property type="entry name" value="RNA POLYMERASE ECF-TYPE SIGMA FACTO"/>
    <property type="match status" value="1"/>
</dbReference>
<proteinExistence type="inferred from homology"/>
<evidence type="ECO:0000256" key="3">
    <source>
        <dbReference type="ARBA" id="ARBA00023082"/>
    </source>
</evidence>
<evidence type="ECO:0000256" key="4">
    <source>
        <dbReference type="ARBA" id="ARBA00023163"/>
    </source>
</evidence>
<dbReference type="AlphaFoldDB" id="A0A6C2YVU4"/>
<dbReference type="Pfam" id="PF04542">
    <property type="entry name" value="Sigma70_r2"/>
    <property type="match status" value="1"/>
</dbReference>
<feature type="domain" description="RNA polymerase sigma-70 region 2" evidence="5">
    <location>
        <begin position="14"/>
        <end position="79"/>
    </location>
</feature>
<dbReference type="Proteomes" id="UP000464378">
    <property type="component" value="Chromosome"/>
</dbReference>
<dbReference type="InterPro" id="IPR039425">
    <property type="entry name" value="RNA_pol_sigma-70-like"/>
</dbReference>
<protein>
    <submittedName>
        <fullName evidence="7">Uncharacterized protein</fullName>
    </submittedName>
</protein>
<dbReference type="SUPFAM" id="SSF88946">
    <property type="entry name" value="Sigma2 domain of RNA polymerase sigma factors"/>
    <property type="match status" value="1"/>
</dbReference>
<dbReference type="KEGG" id="tim:GMBLW1_37060"/>
<dbReference type="GO" id="GO:0006352">
    <property type="term" value="P:DNA-templated transcription initiation"/>
    <property type="evidence" value="ECO:0007669"/>
    <property type="project" value="InterPro"/>
</dbReference>
<dbReference type="GO" id="GO:0016987">
    <property type="term" value="F:sigma factor activity"/>
    <property type="evidence" value="ECO:0007669"/>
    <property type="project" value="UniProtKB-KW"/>
</dbReference>
<dbReference type="Pfam" id="PF08281">
    <property type="entry name" value="Sigma70_r4_2"/>
    <property type="match status" value="1"/>
</dbReference>
<keyword evidence="3" id="KW-0731">Sigma factor</keyword>
<keyword evidence="8" id="KW-1185">Reference proteome</keyword>
<dbReference type="InterPro" id="IPR013324">
    <property type="entry name" value="RNA_pol_sigma_r3/r4-like"/>
</dbReference>
<dbReference type="InterPro" id="IPR007627">
    <property type="entry name" value="RNA_pol_sigma70_r2"/>
</dbReference>